<evidence type="ECO:0000256" key="3">
    <source>
        <dbReference type="ARBA" id="ARBA00022475"/>
    </source>
</evidence>
<keyword evidence="6 7" id="KW-0472">Membrane</keyword>
<keyword evidence="5 7" id="KW-1133">Transmembrane helix</keyword>
<feature type="transmembrane region" description="Helical" evidence="7">
    <location>
        <begin position="179"/>
        <end position="195"/>
    </location>
</feature>
<keyword evidence="4 7" id="KW-0812">Transmembrane</keyword>
<feature type="transmembrane region" description="Helical" evidence="7">
    <location>
        <begin position="363"/>
        <end position="395"/>
    </location>
</feature>
<evidence type="ECO:0000256" key="1">
    <source>
        <dbReference type="ARBA" id="ARBA00004651"/>
    </source>
</evidence>
<feature type="transmembrane region" description="Helical" evidence="7">
    <location>
        <begin position="21"/>
        <end position="39"/>
    </location>
</feature>
<proteinExistence type="inferred from homology"/>
<keyword evidence="3" id="KW-1003">Cell membrane</keyword>
<dbReference type="PANTHER" id="PTHR30250">
    <property type="entry name" value="PST FAMILY PREDICTED COLANIC ACID TRANSPORTER"/>
    <property type="match status" value="1"/>
</dbReference>
<feature type="transmembrane region" description="Helical" evidence="7">
    <location>
        <begin position="294"/>
        <end position="315"/>
    </location>
</feature>
<comment type="similarity">
    <text evidence="2">Belongs to the polysaccharide synthase family.</text>
</comment>
<feature type="transmembrane region" description="Helical" evidence="7">
    <location>
        <begin position="415"/>
        <end position="433"/>
    </location>
</feature>
<sequence length="481" mass="53984">MENKLKNKVLSGLFWKLMENGGNNGIQLIVSIVLTRLLVPDEYAVIALLSMFIMIANVFIQNGFTTALIQKKNADETDFSSIFYLNLVVSFILYGILFLAAPYIAEFYQRSEIIPGLRVLSIVLIIGSVNAIQNAVVVKQLKFRQLCYSGFASSILSGIVGISMAYIKPDYWALIAQQIVYQLVLAIFLWGFVKWRPKLLFSTERVKTLFHFGGKLLLSSVIDTIYTNIYGMVIGKRYSSSLSFYNKGDSYPLFISNNVNGAIQSVMLPALSLEQNNINKLKSMVRRSIVTSSFIMFPIMIGLAAVAKPLIAILLTDKWLPCVPYMQIMCFSYALWPIHTANLQAINAVGRSDIFLKLEIVKIMIGIVVLCISLPFGIMVMVAFKPVVSLISSFINAYPNKRLLNYSFGEQWKDIFPSFLLALIMGALVYAVQFLGLNVWATLLIQIGTGVVIYIGSAYLIKMECFFYLINTMNELRGKKQ</sequence>
<comment type="subcellular location">
    <subcellularLocation>
        <location evidence="1">Cell membrane</location>
        <topology evidence="1">Multi-pass membrane protein</topology>
    </subcellularLocation>
</comment>
<evidence type="ECO:0000256" key="6">
    <source>
        <dbReference type="ARBA" id="ARBA00023136"/>
    </source>
</evidence>
<feature type="transmembrane region" description="Helical" evidence="7">
    <location>
        <begin position="254"/>
        <end position="273"/>
    </location>
</feature>
<reference evidence="8 9" key="1">
    <citation type="submission" date="2018-07" db="EMBL/GenBank/DDBJ databases">
        <title>Anaerosacharophilus polymeroproducens gen. nov. sp. nov., an anaerobic bacterium isolated from salt field.</title>
        <authorList>
            <person name="Kim W."/>
            <person name="Yang S.-H."/>
            <person name="Oh J."/>
            <person name="Lee J.-H."/>
            <person name="Kwon K.K."/>
        </authorList>
    </citation>
    <scope>NUCLEOTIDE SEQUENCE [LARGE SCALE GENOMIC DNA]</scope>
    <source>
        <strain evidence="8 9">MCWD5</strain>
    </source>
</reference>
<dbReference type="Proteomes" id="UP000255036">
    <property type="component" value="Unassembled WGS sequence"/>
</dbReference>
<feature type="transmembrane region" description="Helical" evidence="7">
    <location>
        <begin position="216"/>
        <end position="234"/>
    </location>
</feature>
<dbReference type="CDD" id="cd13127">
    <property type="entry name" value="MATE_tuaB_like"/>
    <property type="match status" value="1"/>
</dbReference>
<feature type="transmembrane region" description="Helical" evidence="7">
    <location>
        <begin position="117"/>
        <end position="137"/>
    </location>
</feature>
<dbReference type="InterPro" id="IPR050833">
    <property type="entry name" value="Poly_Biosynth_Transport"/>
</dbReference>
<dbReference type="AlphaFoldDB" id="A0A371AXZ8"/>
<accession>A0A371AXZ8</accession>
<organism evidence="8 9">
    <name type="scientific">Anaerosacchariphilus polymeriproducens</name>
    <dbReference type="NCBI Taxonomy" id="1812858"/>
    <lineage>
        <taxon>Bacteria</taxon>
        <taxon>Bacillati</taxon>
        <taxon>Bacillota</taxon>
        <taxon>Clostridia</taxon>
        <taxon>Lachnospirales</taxon>
        <taxon>Lachnospiraceae</taxon>
        <taxon>Anaerosacchariphilus</taxon>
    </lineage>
</organism>
<evidence type="ECO:0000256" key="7">
    <source>
        <dbReference type="SAM" id="Phobius"/>
    </source>
</evidence>
<dbReference type="Pfam" id="PF13440">
    <property type="entry name" value="Polysacc_synt_3"/>
    <property type="match status" value="1"/>
</dbReference>
<evidence type="ECO:0000313" key="8">
    <source>
        <dbReference type="EMBL" id="RDU24441.1"/>
    </source>
</evidence>
<dbReference type="PANTHER" id="PTHR30250:SF10">
    <property type="entry name" value="LIPOPOLYSACCHARIDE BIOSYNTHESIS PROTEIN WZXC"/>
    <property type="match status" value="1"/>
</dbReference>
<protein>
    <submittedName>
        <fullName evidence="8">Lipopolysaccharide biosynthesis protein</fullName>
    </submittedName>
</protein>
<name>A0A371AXZ8_9FIRM</name>
<gene>
    <name evidence="8" type="ORF">DWV06_02895</name>
</gene>
<dbReference type="GO" id="GO:0005886">
    <property type="term" value="C:plasma membrane"/>
    <property type="evidence" value="ECO:0007669"/>
    <property type="project" value="UniProtKB-SubCell"/>
</dbReference>
<evidence type="ECO:0000256" key="2">
    <source>
        <dbReference type="ARBA" id="ARBA00007430"/>
    </source>
</evidence>
<evidence type="ECO:0000313" key="9">
    <source>
        <dbReference type="Proteomes" id="UP000255036"/>
    </source>
</evidence>
<evidence type="ECO:0000256" key="4">
    <source>
        <dbReference type="ARBA" id="ARBA00022692"/>
    </source>
</evidence>
<feature type="transmembrane region" description="Helical" evidence="7">
    <location>
        <begin position="439"/>
        <end position="461"/>
    </location>
</feature>
<feature type="transmembrane region" description="Helical" evidence="7">
    <location>
        <begin position="81"/>
        <end position="105"/>
    </location>
</feature>
<comment type="caution">
    <text evidence="8">The sequence shown here is derived from an EMBL/GenBank/DDBJ whole genome shotgun (WGS) entry which is preliminary data.</text>
</comment>
<evidence type="ECO:0000256" key="5">
    <source>
        <dbReference type="ARBA" id="ARBA00022989"/>
    </source>
</evidence>
<dbReference type="OrthoDB" id="9770347at2"/>
<dbReference type="EMBL" id="QRCT01000012">
    <property type="protein sequence ID" value="RDU24441.1"/>
    <property type="molecule type" value="Genomic_DNA"/>
</dbReference>
<dbReference type="RefSeq" id="WP_115480674.1">
    <property type="nucleotide sequence ID" value="NZ_QRCT01000012.1"/>
</dbReference>
<feature type="transmembrane region" description="Helical" evidence="7">
    <location>
        <begin position="45"/>
        <end position="69"/>
    </location>
</feature>
<feature type="transmembrane region" description="Helical" evidence="7">
    <location>
        <begin position="146"/>
        <end position="167"/>
    </location>
</feature>
<keyword evidence="9" id="KW-1185">Reference proteome</keyword>